<comment type="caution">
    <text evidence="2">The sequence shown here is derived from an EMBL/GenBank/DDBJ whole genome shotgun (WGS) entry which is preliminary data.</text>
</comment>
<protein>
    <submittedName>
        <fullName evidence="2">Putative membrane protein</fullName>
    </submittedName>
</protein>
<sequence length="184" mass="19933">MSRPRPPSLATPLAVVGLLAWPLLVLVLLPRLGGAPLLGLVALLAVWRLPAAHRRWALAPCLAVLAVIALGQAELGVRAWPVAMNAVLLGVFASSLRRPPCVVERLARRQEPDLSPAGVRYTRRVTGVWCGFFLVNGGLALWTALAADLALWTLYNGAIAYALGATLFAAEWCIRQRVRNRHRV</sequence>
<feature type="transmembrane region" description="Helical" evidence="1">
    <location>
        <begin position="56"/>
        <end position="73"/>
    </location>
</feature>
<dbReference type="Proteomes" id="UP000518892">
    <property type="component" value="Unassembled WGS sequence"/>
</dbReference>
<feature type="transmembrane region" description="Helical" evidence="1">
    <location>
        <begin position="153"/>
        <end position="174"/>
    </location>
</feature>
<evidence type="ECO:0000313" key="2">
    <source>
        <dbReference type="EMBL" id="MBB3232386.1"/>
    </source>
</evidence>
<dbReference type="EMBL" id="JACHXR010000011">
    <property type="protein sequence ID" value="MBB3232386.1"/>
    <property type="molecule type" value="Genomic_DNA"/>
</dbReference>
<name>A0A7W5EW14_9GAMM</name>
<reference evidence="2 3" key="1">
    <citation type="submission" date="2020-08" db="EMBL/GenBank/DDBJ databases">
        <title>Genomic Encyclopedia of Type Strains, Phase III (KMG-III): the genomes of soil and plant-associated and newly described type strains.</title>
        <authorList>
            <person name="Whitman W."/>
        </authorList>
    </citation>
    <scope>NUCLEOTIDE SEQUENCE [LARGE SCALE GENOMIC DNA]</scope>
    <source>
        <strain evidence="2 3">CECT 7744</strain>
    </source>
</reference>
<keyword evidence="3" id="KW-1185">Reference proteome</keyword>
<dbReference type="AlphaFoldDB" id="A0A7W5EW14"/>
<evidence type="ECO:0000256" key="1">
    <source>
        <dbReference type="SAM" id="Phobius"/>
    </source>
</evidence>
<keyword evidence="1" id="KW-0472">Membrane</keyword>
<keyword evidence="1" id="KW-0812">Transmembrane</keyword>
<keyword evidence="1" id="KW-1133">Transmembrane helix</keyword>
<accession>A0A7W5EW14</accession>
<evidence type="ECO:0000313" key="3">
    <source>
        <dbReference type="Proteomes" id="UP000518892"/>
    </source>
</evidence>
<dbReference type="RefSeq" id="WP_183384824.1">
    <property type="nucleotide sequence ID" value="NZ_JACHXR010000011.1"/>
</dbReference>
<feature type="transmembrane region" description="Helical" evidence="1">
    <location>
        <begin position="20"/>
        <end position="44"/>
    </location>
</feature>
<proteinExistence type="predicted"/>
<gene>
    <name evidence="2" type="ORF">FHR97_003254</name>
</gene>
<organism evidence="2 3">
    <name type="scientific">Halomonas stenophila</name>
    <dbReference type="NCBI Taxonomy" id="795312"/>
    <lineage>
        <taxon>Bacteria</taxon>
        <taxon>Pseudomonadati</taxon>
        <taxon>Pseudomonadota</taxon>
        <taxon>Gammaproteobacteria</taxon>
        <taxon>Oceanospirillales</taxon>
        <taxon>Halomonadaceae</taxon>
        <taxon>Halomonas</taxon>
    </lineage>
</organism>
<feature type="transmembrane region" description="Helical" evidence="1">
    <location>
        <begin position="128"/>
        <end position="147"/>
    </location>
</feature>